<evidence type="ECO:0000256" key="1">
    <source>
        <dbReference type="SAM" id="Coils"/>
    </source>
</evidence>
<evidence type="ECO:0000313" key="3">
    <source>
        <dbReference type="Proteomes" id="UP000515550"/>
    </source>
</evidence>
<organism evidence="2 3">
    <name type="scientific">Plasmodium vinckei brucechwatti</name>
    <dbReference type="NCBI Taxonomy" id="119398"/>
    <lineage>
        <taxon>Eukaryota</taxon>
        <taxon>Sar</taxon>
        <taxon>Alveolata</taxon>
        <taxon>Apicomplexa</taxon>
        <taxon>Aconoidasida</taxon>
        <taxon>Haemosporida</taxon>
        <taxon>Plasmodiidae</taxon>
        <taxon>Plasmodium</taxon>
        <taxon>Plasmodium (Vinckeia)</taxon>
    </lineage>
</organism>
<keyword evidence="1" id="KW-0175">Coiled coil</keyword>
<dbReference type="Proteomes" id="UP000515550">
    <property type="component" value="Chromosome PVBDA_03"/>
</dbReference>
<dbReference type="EMBL" id="LR865381">
    <property type="protein sequence ID" value="CAD2085212.1"/>
    <property type="molecule type" value="Genomic_DNA"/>
</dbReference>
<gene>
    <name evidence="2" type="ORF">PVBDA_0300650</name>
</gene>
<name>A0A6V7RUA6_PLAVN</name>
<dbReference type="VEuPathDB" id="PlasmoDB:PVBDA_0300650"/>
<reference evidence="2 3" key="1">
    <citation type="submission" date="2020-08" db="EMBL/GenBank/DDBJ databases">
        <authorList>
            <person name="Ramaprasad A."/>
        </authorList>
    </citation>
    <scope>NUCLEOTIDE SEQUENCE [LARGE SCALE GENOMIC DNA]</scope>
</reference>
<feature type="coiled-coil region" evidence="1">
    <location>
        <begin position="683"/>
        <end position="710"/>
    </location>
</feature>
<proteinExistence type="predicted"/>
<protein>
    <submittedName>
        <fullName evidence="2">Uncharacterized protein</fullName>
    </submittedName>
</protein>
<sequence length="1590" mass="187701">MDKHISDMLYAYNHNNVSMSFEDDKTKKPTKNIINPYKFNEPIQINKDINFCNNKTEIDQKCYINQKDTNKSKNVFTKNQISTKLLTSLEDTLHNSMLNNSINENAKINSKFYTLKKECLEIEMKSDKNVNILTEELKKQTIASLQNSNISNIETRLLRRHTTCENKKKEIFLEQNYKNENPSFTTNIYNTNSDNNFTAIYDNFVDEQPKRDNEYVTKLYMFNKIKNSDTKVVCDKKEKSVYIGKKGLFKDVCKSFGDPKLESCYENSNHSSKEDDQESYIRDGNKREIQNTTLNCSNSILNKSSINMDAKSNYILSNIMHISNSTYIGNKSIMVGKKNKTKRTTKQGETHTCKIGQEDNEKINVEKGEVITKSNFPNSIDFVPLQSSNDYSNNFCEKKNSCYNIADSNEKSGKKKNIKNCEHFESFENFGNIKKVTKFKGNFLNLYSLKKRVFKALKKNKNYRKKINNSNCENNSSNILEGEENGLETKQYVNVMNPPRFPIVRKKEKIVPISIEKNYSSNRCSTNCVKCCILSLSNKKNNCFNNFFHESSNNFCGNENIKGKENYKKIVKKKNKINNPQNSIKNDTLINAKNYSIDKKKKKNIDDFFLSTHFLLSNGAEKTNLSSSDIIEKKKLYNNLNMIKNKYSIYSDNIKVKNSATYNVTNKEEEMLKGVKTKEECGNAISSNMLKEKEKNVRKMERNCSDFIKRESESPNYVFNKKTNYFYKDRKTNEMKNDNDEEKINNIKNVCVQNGYKKNNVMHDILSNNQMIIKDIEEIKKNKLFFEDICVFRMNEYTDESEQSDIYNYSDIRSEFFQSEDDYDKEIKRKPINLFELNSYNDVDISKLELNKNCYEHLNDEVTKLIKEEDTYNLEMNIGLMFKKYINVIMNLSYNYLIIKKNEKNVLTCISYNNIIEIDIVKRNLKKGKISFKLVYVFKKKELKAEKNITLIFKTNEMGAYEKIKEKIGPVFGTGKTKSSHIGSQRSSNIMKGKGSVSKVDKKKIYIDAETVYNYIINKYKQVHLLYLSHLLQMTEKKFKRKAIEQGFKIIRLNCEYTKEIEEMGKKKIKLITDFTSKLEYCTKRHIQKNYFNILLIKSYETHFINYQKKTNDMLFNVIVKEKSAYEENIGRQSILLLFNALASLYRSKMSKYFRSFVNNNRNVSKGKNAFSYTLTHINTILMKYETRHKAFVLSKLKFNYNNVSYFSFVMYKTYLKKLFLGYICLRDNRIFIKLVIEKNVIKLVNRISRVVENQKYYAFLKLQKYIYEEKEKINKKICDNLMYTNNELCNNMDKIGMEKGINILEYFYKFKIKENLIKYFYILKGSQVSASISQNKYYLKYSAIFVFVLNKIFQRKVQDILFHFVLKCFQTNNKNKLIYSAKNLETLFIQKEKRDAIAMLKFYDKFPYLFKYRNMNKAEIFTACIQNFINTYNRKLLLNFLLKLHFVRYKEKFMKAYNCIGHIYNFTNILSKKFKKTIRFPFMLLLQNVRIINNQILMHRLKIKKKTQLKNSNHTRTFSSAPDPVSVMTKYPYLLYNMEISPEHTFVPDDRHSLPSNNSIADAFPYVYEDMDKIKRKISDFNNKVGNMN</sequence>
<accession>A0A6V7RUA6</accession>
<evidence type="ECO:0000313" key="2">
    <source>
        <dbReference type="EMBL" id="CAD2085212.1"/>
    </source>
</evidence>